<feature type="domain" description="YCII-related" evidence="2">
    <location>
        <begin position="4"/>
        <end position="86"/>
    </location>
</feature>
<dbReference type="PANTHER" id="PTHR37828">
    <property type="entry name" value="GSR2449 PROTEIN"/>
    <property type="match status" value="1"/>
</dbReference>
<evidence type="ECO:0000256" key="1">
    <source>
        <dbReference type="ARBA" id="ARBA00007689"/>
    </source>
</evidence>
<dbReference type="Proteomes" id="UP000429644">
    <property type="component" value="Unassembled WGS sequence"/>
</dbReference>
<reference evidence="3 4" key="1">
    <citation type="submission" date="2019-10" db="EMBL/GenBank/DDBJ databases">
        <title>Georgenia wutianyii sp. nov. and Georgenia yuyongxinii sp. nov. isolated from plateau pika (Ochotona curzoniae) in the Qinghai-Tibet plateau of China.</title>
        <authorList>
            <person name="Tian Z."/>
        </authorList>
    </citation>
    <scope>NUCLEOTIDE SEQUENCE [LARGE SCALE GENOMIC DNA]</scope>
    <source>
        <strain evidence="3 4">JCM 15130</strain>
    </source>
</reference>
<proteinExistence type="inferred from homology"/>
<protein>
    <recommendedName>
        <fullName evidence="2">YCII-related domain-containing protein</fullName>
    </recommendedName>
</protein>
<comment type="similarity">
    <text evidence="1">Belongs to the YciI family.</text>
</comment>
<dbReference type="SUPFAM" id="SSF54909">
    <property type="entry name" value="Dimeric alpha+beta barrel"/>
    <property type="match status" value="1"/>
</dbReference>
<dbReference type="AlphaFoldDB" id="A0A7J9UUL7"/>
<dbReference type="Pfam" id="PF03795">
    <property type="entry name" value="YCII"/>
    <property type="match status" value="1"/>
</dbReference>
<dbReference type="OrthoDB" id="8968203at2"/>
<name>A0A7J9UUL7_9MICO</name>
<gene>
    <name evidence="3" type="ORF">GB882_05085</name>
</gene>
<evidence type="ECO:0000313" key="4">
    <source>
        <dbReference type="Proteomes" id="UP000429644"/>
    </source>
</evidence>
<evidence type="ECO:0000259" key="2">
    <source>
        <dbReference type="Pfam" id="PF03795"/>
    </source>
</evidence>
<dbReference type="RefSeq" id="WP_152230681.1">
    <property type="nucleotide sequence ID" value="NZ_BAAAOT010000003.1"/>
</dbReference>
<dbReference type="InterPro" id="IPR011008">
    <property type="entry name" value="Dimeric_a/b-barrel"/>
</dbReference>
<evidence type="ECO:0000313" key="3">
    <source>
        <dbReference type="EMBL" id="MPV88033.1"/>
    </source>
</evidence>
<dbReference type="EMBL" id="WHPD01001116">
    <property type="protein sequence ID" value="MPV88033.1"/>
    <property type="molecule type" value="Genomic_DNA"/>
</dbReference>
<dbReference type="Gene3D" id="3.30.70.1060">
    <property type="entry name" value="Dimeric alpha+beta barrel"/>
    <property type="match status" value="1"/>
</dbReference>
<dbReference type="InterPro" id="IPR005545">
    <property type="entry name" value="YCII"/>
</dbReference>
<organism evidence="3 4">
    <name type="scientific">Georgenia ruanii</name>
    <dbReference type="NCBI Taxonomy" id="348442"/>
    <lineage>
        <taxon>Bacteria</taxon>
        <taxon>Bacillati</taxon>
        <taxon>Actinomycetota</taxon>
        <taxon>Actinomycetes</taxon>
        <taxon>Micrococcales</taxon>
        <taxon>Bogoriellaceae</taxon>
        <taxon>Georgenia</taxon>
    </lineage>
</organism>
<comment type="caution">
    <text evidence="3">The sequence shown here is derived from an EMBL/GenBank/DDBJ whole genome shotgun (WGS) entry which is preliminary data.</text>
</comment>
<accession>A0A7J9UUL7</accession>
<sequence length="97" mass="10570">MPVFALTYTYTNDTAGRDAYRPKHKELLGGLAEKGILRASGPFGPEETPGALLLVRADSKEEALTLTQQDPFRVNGFVSSVTAQEWIPMTGPLADEF</sequence>
<dbReference type="PANTHER" id="PTHR37828:SF1">
    <property type="entry name" value="YCII-RELATED DOMAIN-CONTAINING PROTEIN"/>
    <property type="match status" value="1"/>
</dbReference>
<keyword evidence="4" id="KW-1185">Reference proteome</keyword>